<sequence length="129" mass="14157">MAVSTVKLESSPGTTRFTIQVQNVGRGQPFKPGVQYLAKCSPHDQQGLAYNELGYVQIMDVRVADMSIIASCRPLDNGNLRLGTGGGSLYCQYDHITGNTAYVTPIVVKLRYGYKETLRQDITIVQSGR</sequence>
<organism evidence="1 2">
    <name type="scientific">Candidatus Magnetobacterium casense</name>
    <dbReference type="NCBI Taxonomy" id="1455061"/>
    <lineage>
        <taxon>Bacteria</taxon>
        <taxon>Pseudomonadati</taxon>
        <taxon>Nitrospirota</taxon>
        <taxon>Thermodesulfovibrionia</taxon>
        <taxon>Thermodesulfovibrionales</taxon>
        <taxon>Candidatus Magnetobacteriaceae</taxon>
        <taxon>Candidatus Magnetobacterium</taxon>
    </lineage>
</organism>
<gene>
    <name evidence="1" type="ORF">HWQ67_16585</name>
</gene>
<comment type="caution">
    <text evidence="1">The sequence shown here is derived from an EMBL/GenBank/DDBJ whole genome shotgun (WGS) entry which is preliminary data.</text>
</comment>
<evidence type="ECO:0000313" key="1">
    <source>
        <dbReference type="EMBL" id="MBV6343198.1"/>
    </source>
</evidence>
<accession>A0ABS6S2X7</accession>
<dbReference type="Proteomes" id="UP001196980">
    <property type="component" value="Unassembled WGS sequence"/>
</dbReference>
<keyword evidence="2" id="KW-1185">Reference proteome</keyword>
<reference evidence="1 2" key="1">
    <citation type="journal article" date="2020" name="J Geophys Res Biogeosci">
        <title>Magnetotaxis as an Adaptation to Enable Bacterial Shuttling of Microbial Sulfur and Sulfur Cycling Across Aquatic Oxic#Anoxic Interfaces.</title>
        <authorList>
            <person name="Li J."/>
            <person name="Liu P."/>
            <person name="Wang J."/>
            <person name="Roberts A.P."/>
            <person name="Pan Y."/>
        </authorList>
    </citation>
    <scope>NUCLEOTIDE SEQUENCE [LARGE SCALE GENOMIC DNA]</scope>
    <source>
        <strain evidence="1 2">MYR-1_YQ</strain>
    </source>
</reference>
<protein>
    <submittedName>
        <fullName evidence="1">Uncharacterized protein</fullName>
    </submittedName>
</protein>
<proteinExistence type="predicted"/>
<evidence type="ECO:0000313" key="2">
    <source>
        <dbReference type="Proteomes" id="UP001196980"/>
    </source>
</evidence>
<dbReference type="EMBL" id="JABXWD010000483">
    <property type="protein sequence ID" value="MBV6343198.1"/>
    <property type="molecule type" value="Genomic_DNA"/>
</dbReference>
<name>A0ABS6S2X7_9BACT</name>